<proteinExistence type="predicted"/>
<reference evidence="1" key="1">
    <citation type="submission" date="2018-06" db="EMBL/GenBank/DDBJ databases">
        <authorList>
            <person name="Zhirakovskaya E."/>
        </authorList>
    </citation>
    <scope>NUCLEOTIDE SEQUENCE</scope>
</reference>
<organism evidence="1">
    <name type="scientific">hydrothermal vent metagenome</name>
    <dbReference type="NCBI Taxonomy" id="652676"/>
    <lineage>
        <taxon>unclassified sequences</taxon>
        <taxon>metagenomes</taxon>
        <taxon>ecological metagenomes</taxon>
    </lineage>
</organism>
<feature type="non-terminal residue" evidence="1">
    <location>
        <position position="33"/>
    </location>
</feature>
<protein>
    <submittedName>
        <fullName evidence="1">Uncharacterized protein</fullName>
    </submittedName>
</protein>
<name>A0A3B1CQ15_9ZZZZ</name>
<evidence type="ECO:0000313" key="1">
    <source>
        <dbReference type="EMBL" id="VAX26024.1"/>
    </source>
</evidence>
<accession>A0A3B1CQ15</accession>
<dbReference type="AlphaFoldDB" id="A0A3B1CQ15"/>
<dbReference type="EMBL" id="UOGD01000318">
    <property type="protein sequence ID" value="VAX26024.1"/>
    <property type="molecule type" value="Genomic_DNA"/>
</dbReference>
<sequence>MFSISFDSKSDGDKMNRRKFFKNSFGAGMAAFT</sequence>
<gene>
    <name evidence="1" type="ORF">MNBD_IGNAVI01-1407</name>
</gene>